<protein>
    <submittedName>
        <fullName evidence="1">Uncharacterized protein</fullName>
    </submittedName>
</protein>
<dbReference type="EMBL" id="AKHW03003201">
    <property type="protein sequence ID" value="KYO35371.1"/>
    <property type="molecule type" value="Genomic_DNA"/>
</dbReference>
<proteinExistence type="predicted"/>
<sequence>MCLLEPSCLSTRIVVFCPSEIICHALILERERGYLHPSGPNSLAERFPSLHWLSPAWFLPSVLLSLSQA</sequence>
<dbReference type="AlphaFoldDB" id="A0A151NF02"/>
<keyword evidence="2" id="KW-1185">Reference proteome</keyword>
<evidence type="ECO:0000313" key="1">
    <source>
        <dbReference type="EMBL" id="KYO35371.1"/>
    </source>
</evidence>
<reference evidence="1 2" key="1">
    <citation type="journal article" date="2012" name="Genome Biol.">
        <title>Sequencing three crocodilian genomes to illuminate the evolution of archosaurs and amniotes.</title>
        <authorList>
            <person name="St John J.A."/>
            <person name="Braun E.L."/>
            <person name="Isberg S.R."/>
            <person name="Miles L.G."/>
            <person name="Chong A.Y."/>
            <person name="Gongora J."/>
            <person name="Dalzell P."/>
            <person name="Moran C."/>
            <person name="Bed'hom B."/>
            <person name="Abzhanov A."/>
            <person name="Burgess S.C."/>
            <person name="Cooksey A.M."/>
            <person name="Castoe T.A."/>
            <person name="Crawford N.G."/>
            <person name="Densmore L.D."/>
            <person name="Drew J.C."/>
            <person name="Edwards S.V."/>
            <person name="Faircloth B.C."/>
            <person name="Fujita M.K."/>
            <person name="Greenwold M.J."/>
            <person name="Hoffmann F.G."/>
            <person name="Howard J.M."/>
            <person name="Iguchi T."/>
            <person name="Janes D.E."/>
            <person name="Khan S.Y."/>
            <person name="Kohno S."/>
            <person name="de Koning A.J."/>
            <person name="Lance S.L."/>
            <person name="McCarthy F.M."/>
            <person name="McCormack J.E."/>
            <person name="Merchant M.E."/>
            <person name="Peterson D.G."/>
            <person name="Pollock D.D."/>
            <person name="Pourmand N."/>
            <person name="Raney B.J."/>
            <person name="Roessler K.A."/>
            <person name="Sanford J.R."/>
            <person name="Sawyer R.H."/>
            <person name="Schmidt C.J."/>
            <person name="Triplett E.W."/>
            <person name="Tuberville T.D."/>
            <person name="Venegas-Anaya M."/>
            <person name="Howard J.T."/>
            <person name="Jarvis E.D."/>
            <person name="Guillette L.J.Jr."/>
            <person name="Glenn T.C."/>
            <person name="Green R.E."/>
            <person name="Ray D.A."/>
        </authorList>
    </citation>
    <scope>NUCLEOTIDE SEQUENCE [LARGE SCALE GENOMIC DNA]</scope>
    <source>
        <strain evidence="1">KSC_2009_1</strain>
    </source>
</reference>
<accession>A0A151NF02</accession>
<gene>
    <name evidence="1" type="ORF">Y1Q_0007959</name>
</gene>
<comment type="caution">
    <text evidence="1">The sequence shown here is derived from an EMBL/GenBank/DDBJ whole genome shotgun (WGS) entry which is preliminary data.</text>
</comment>
<organism evidence="1 2">
    <name type="scientific">Alligator mississippiensis</name>
    <name type="common">American alligator</name>
    <dbReference type="NCBI Taxonomy" id="8496"/>
    <lineage>
        <taxon>Eukaryota</taxon>
        <taxon>Metazoa</taxon>
        <taxon>Chordata</taxon>
        <taxon>Craniata</taxon>
        <taxon>Vertebrata</taxon>
        <taxon>Euteleostomi</taxon>
        <taxon>Archelosauria</taxon>
        <taxon>Archosauria</taxon>
        <taxon>Crocodylia</taxon>
        <taxon>Alligatoridae</taxon>
        <taxon>Alligatorinae</taxon>
        <taxon>Alligator</taxon>
    </lineage>
</organism>
<name>A0A151NF02_ALLMI</name>
<dbReference type="Proteomes" id="UP000050525">
    <property type="component" value="Unassembled WGS sequence"/>
</dbReference>
<evidence type="ECO:0000313" key="2">
    <source>
        <dbReference type="Proteomes" id="UP000050525"/>
    </source>
</evidence>